<comment type="similarity">
    <text evidence="3">Belongs to the enoyl-CoA hydratase/isomerase family.</text>
</comment>
<dbReference type="InterPro" id="IPR000639">
    <property type="entry name" value="Epox_hydrolase-like"/>
</dbReference>
<evidence type="ECO:0000313" key="9">
    <source>
        <dbReference type="EMBL" id="KAK5545591.1"/>
    </source>
</evidence>
<evidence type="ECO:0000313" key="10">
    <source>
        <dbReference type="Proteomes" id="UP001345827"/>
    </source>
</evidence>
<dbReference type="InterPro" id="IPR000073">
    <property type="entry name" value="AB_hydrolase_1"/>
</dbReference>
<evidence type="ECO:0000256" key="4">
    <source>
        <dbReference type="ARBA" id="ARBA00022801"/>
    </source>
</evidence>
<dbReference type="InterPro" id="IPR001753">
    <property type="entry name" value="Enoyl-CoA_hydra/iso"/>
</dbReference>
<comment type="subcellular location">
    <subcellularLocation>
        <location evidence="1">Peroxisome</location>
    </subcellularLocation>
</comment>
<evidence type="ECO:0000256" key="6">
    <source>
        <dbReference type="ARBA" id="ARBA00023140"/>
    </source>
</evidence>
<keyword evidence="5" id="KW-0843">Virulence</keyword>
<dbReference type="SUPFAM" id="SSF53474">
    <property type="entry name" value="alpha/beta-Hydrolases"/>
    <property type="match status" value="1"/>
</dbReference>
<proteinExistence type="inferred from homology"/>
<evidence type="ECO:0000256" key="5">
    <source>
        <dbReference type="ARBA" id="ARBA00023026"/>
    </source>
</evidence>
<dbReference type="Proteomes" id="UP001345827">
    <property type="component" value="Unassembled WGS sequence"/>
</dbReference>
<gene>
    <name evidence="9" type="primary">ECI1_1</name>
    <name evidence="9" type="ORF">LTR25_000598</name>
</gene>
<dbReference type="InterPro" id="IPR029058">
    <property type="entry name" value="AB_hydrolase_fold"/>
</dbReference>
<keyword evidence="10" id="KW-1185">Reference proteome</keyword>
<keyword evidence="6" id="KW-0576">Peroxisome</keyword>
<comment type="caution">
    <text evidence="9">The sequence shown here is derived from an EMBL/GenBank/DDBJ whole genome shotgun (WGS) entry which is preliminary data.</text>
</comment>
<reference evidence="9 10" key="1">
    <citation type="submission" date="2023-06" db="EMBL/GenBank/DDBJ databases">
        <title>Black Yeasts Isolated from many extreme environments.</title>
        <authorList>
            <person name="Coleine C."/>
            <person name="Stajich J.E."/>
            <person name="Selbmann L."/>
        </authorList>
    </citation>
    <scope>NUCLEOTIDE SEQUENCE [LARGE SCALE GENOMIC DNA]</scope>
    <source>
        <strain evidence="9 10">CCFEE 5887</strain>
    </source>
</reference>
<dbReference type="AlphaFoldDB" id="A0AAV9QMV7"/>
<dbReference type="EMBL" id="JAXLQG010000001">
    <property type="protein sequence ID" value="KAK5545591.1"/>
    <property type="molecule type" value="Genomic_DNA"/>
</dbReference>
<dbReference type="GO" id="GO:0005777">
    <property type="term" value="C:peroxisome"/>
    <property type="evidence" value="ECO:0007669"/>
    <property type="project" value="UniProtKB-SubCell"/>
</dbReference>
<dbReference type="EC" id="5.3.3.8" evidence="9"/>
<dbReference type="Pfam" id="PF00561">
    <property type="entry name" value="Abhydrolase_1"/>
    <property type="match status" value="1"/>
</dbReference>
<evidence type="ECO:0000259" key="8">
    <source>
        <dbReference type="Pfam" id="PF00561"/>
    </source>
</evidence>
<dbReference type="Pfam" id="PF00378">
    <property type="entry name" value="ECH_1"/>
    <property type="match status" value="1"/>
</dbReference>
<name>A0AAV9QMV7_9PEZI</name>
<evidence type="ECO:0000256" key="2">
    <source>
        <dbReference type="ARBA" id="ARBA00005005"/>
    </source>
</evidence>
<accession>A0AAV9QMV7</accession>
<protein>
    <submittedName>
        <fullName evidence="9">Dodecenoyl-CoA isomerase</fullName>
        <ecNumber evidence="9">5.3.3.8</ecNumber>
    </submittedName>
</protein>
<evidence type="ECO:0000256" key="1">
    <source>
        <dbReference type="ARBA" id="ARBA00004275"/>
    </source>
</evidence>
<dbReference type="InterPro" id="IPR051340">
    <property type="entry name" value="Haloalkane_dehalogenase"/>
</dbReference>
<dbReference type="GO" id="GO:0004301">
    <property type="term" value="F:epoxide hydrolase activity"/>
    <property type="evidence" value="ECO:0007669"/>
    <property type="project" value="TreeGrafter"/>
</dbReference>
<organism evidence="9 10">
    <name type="scientific">Vermiconidia calcicola</name>
    <dbReference type="NCBI Taxonomy" id="1690605"/>
    <lineage>
        <taxon>Eukaryota</taxon>
        <taxon>Fungi</taxon>
        <taxon>Dikarya</taxon>
        <taxon>Ascomycota</taxon>
        <taxon>Pezizomycotina</taxon>
        <taxon>Dothideomycetes</taxon>
        <taxon>Dothideomycetidae</taxon>
        <taxon>Mycosphaerellales</taxon>
        <taxon>Extremaceae</taxon>
        <taxon>Vermiconidia</taxon>
    </lineage>
</organism>
<evidence type="ECO:0000256" key="3">
    <source>
        <dbReference type="ARBA" id="ARBA00005254"/>
    </source>
</evidence>
<dbReference type="GO" id="GO:0004165">
    <property type="term" value="F:delta(3)-delta(2)-enoyl-CoA isomerase activity"/>
    <property type="evidence" value="ECO:0007669"/>
    <property type="project" value="UniProtKB-EC"/>
</dbReference>
<dbReference type="PRINTS" id="PR00111">
    <property type="entry name" value="ABHYDROLASE"/>
</dbReference>
<dbReference type="PANTHER" id="PTHR42977:SF3">
    <property type="entry name" value="AB HYDROLASE-1 DOMAIN-CONTAINING PROTEIN"/>
    <property type="match status" value="1"/>
</dbReference>
<sequence length="568" mass="63101">MADMASAEEAVLYRKQGRVAIITLNQPKKLNAMTQPYYYRVSCLLREIAEDPDVSVTVLTGSGRFFSAGANVTTTRPGVGPGISKDEARSDILKGFVSNNLDITRSFYTHPKILVAALNGPTVGLSAALLGFCDFIYATPHTFLLTPFSSLGLVAEGGASIGLVQRLGLTKANEALIMSRRIPCDELVACGFVNKVFKGKDQNDSDGFLKQVLDEVEDKLGEHLNQESLIKIKELIRRPFLEGLEAQGVREVMEGMARFAKGAPQEEFRKIASGEKRHKLTMYTTLPNGIRVFYREAGSPSNPNILLLHGFPASSFQYRNLIPILSQKYHVVAPDLPGFGFTEIPRELNFKYTFANIATTIGSFLDVLEISSFAVYVFDYGAPTGFRLALERPEAITAIITQNGNAYEEGLSSFWDPLRKLWATSDAEQERQLREAISGAVLTFEATKSQYLHGEPDADKIDDPATYHLDYALMSRPGNKEIQLELFKDYGTNVTLYPKFQEYLRDSQVPVLAVWGKNDFIFPAPGAEAFKRDVKKLKLVLLDGGHFLVESHTHEIGKLMLDFLENKI</sequence>
<feature type="domain" description="AB hydrolase-1" evidence="8">
    <location>
        <begin position="303"/>
        <end position="552"/>
    </location>
</feature>
<dbReference type="FunFam" id="3.90.226.10:FF:000048">
    <property type="entry name" value="3,2-trans-enoyl-CoA isomerase"/>
    <property type="match status" value="1"/>
</dbReference>
<keyword evidence="4" id="KW-0378">Hydrolase</keyword>
<evidence type="ECO:0000256" key="7">
    <source>
        <dbReference type="ARBA" id="ARBA00023235"/>
    </source>
</evidence>
<dbReference type="PANTHER" id="PTHR42977">
    <property type="entry name" value="HYDROLASE-RELATED"/>
    <property type="match status" value="1"/>
</dbReference>
<dbReference type="PRINTS" id="PR00412">
    <property type="entry name" value="EPOXHYDRLASE"/>
</dbReference>
<dbReference type="Gene3D" id="3.40.50.1820">
    <property type="entry name" value="alpha/beta hydrolase"/>
    <property type="match status" value="1"/>
</dbReference>
<dbReference type="SUPFAM" id="SSF52096">
    <property type="entry name" value="ClpP/crotonase"/>
    <property type="match status" value="1"/>
</dbReference>
<comment type="pathway">
    <text evidence="2">Lipid metabolism; fatty acid beta-oxidation.</text>
</comment>
<keyword evidence="7 9" id="KW-0413">Isomerase</keyword>
<dbReference type="InterPro" id="IPR029045">
    <property type="entry name" value="ClpP/crotonase-like_dom_sf"/>
</dbReference>
<dbReference type="Gene3D" id="3.90.226.10">
    <property type="entry name" value="2-enoyl-CoA Hydratase, Chain A, domain 1"/>
    <property type="match status" value="1"/>
</dbReference>
<dbReference type="CDD" id="cd06558">
    <property type="entry name" value="crotonase-like"/>
    <property type="match status" value="1"/>
</dbReference>